<dbReference type="CDD" id="cd07101">
    <property type="entry name" value="ALDH_SSADH2_GabD2"/>
    <property type="match status" value="1"/>
</dbReference>
<feature type="domain" description="Aldehyde dehydrogenase" evidence="4">
    <location>
        <begin position="41"/>
        <end position="494"/>
    </location>
</feature>
<dbReference type="Gene3D" id="3.40.605.10">
    <property type="entry name" value="Aldehyde Dehydrogenase, Chain A, domain 1"/>
    <property type="match status" value="1"/>
</dbReference>
<proteinExistence type="inferred from homology"/>
<dbReference type="InterPro" id="IPR015590">
    <property type="entry name" value="Aldehyde_DH_dom"/>
</dbReference>
<gene>
    <name evidence="5" type="ORF">R3P95_16265</name>
</gene>
<sequence length="530" mass="56484">MLLKTLLTSRDQSMPAPSASTFSRLADLIAIPDAESRPTKTITEVFTGKELATIPVGTAADATAAIARVRAAQVAWAKRPVSERAEIFHRYRDLVLAHRDELMDMAQAETGKSRAAALEEVLDISMTARHYARTAAKLLAPKKVTGMLPVLTKTRIRYQPKGVVGIISPWNYPMTLAVSDAIPALLAGNGVVLKPDSQTPYCALACVELLYKAGLPRDLFAVVPGPGSVVGTAIVENTEYVMFTGSTATGQLLAEQAGRRLIGFSAELGGKNAMIVAKGANLREVSDAAVRACFSNSGQLCISIERIYVEKSIAAEFTEKFGQRVRNMSLGADYEFGIEMGSLISEDQIKTVSAHVDDAKVKGATVVAGGNARPDIGPLFYEPTLLTNVTEDMECAATETFGPLVSIYPVADVDEAIEKANDTEYGLNASVWAKTKAQGEAIAARLHSGTVNVDEGYAPTWGTTGAPMGGMGVSGVGRRHGTEGLLKYTESQTIATTRLLNLGGPRGLPPKLWAKIMPPFVKALKYIPGR</sequence>
<dbReference type="EC" id="1.2.1.79" evidence="5"/>
<protein>
    <submittedName>
        <fullName evidence="5">Succinic semialdehyde dehydrogenase</fullName>
        <ecNumber evidence="5">1.2.1.79</ecNumber>
    </submittedName>
</protein>
<name>A0ABU4B0T4_9NOCA</name>
<evidence type="ECO:0000256" key="1">
    <source>
        <dbReference type="ARBA" id="ARBA00023002"/>
    </source>
</evidence>
<dbReference type="NCBIfam" id="NF006916">
    <property type="entry name" value="PRK09407.1"/>
    <property type="match status" value="1"/>
</dbReference>
<dbReference type="InterPro" id="IPR016161">
    <property type="entry name" value="Ald_DH/histidinol_DH"/>
</dbReference>
<keyword evidence="6" id="KW-1185">Reference proteome</keyword>
<dbReference type="SUPFAM" id="SSF53720">
    <property type="entry name" value="ALDH-like"/>
    <property type="match status" value="1"/>
</dbReference>
<dbReference type="Proteomes" id="UP001185899">
    <property type="component" value="Unassembled WGS sequence"/>
</dbReference>
<evidence type="ECO:0000259" key="4">
    <source>
        <dbReference type="Pfam" id="PF00171"/>
    </source>
</evidence>
<keyword evidence="1 3" id="KW-0560">Oxidoreductase</keyword>
<dbReference type="PROSITE" id="PS00687">
    <property type="entry name" value="ALDEHYDE_DEHYDR_GLU"/>
    <property type="match status" value="1"/>
</dbReference>
<dbReference type="GO" id="GO:0036243">
    <property type="term" value="F:succinate-semialdehyde dehydrogenase (NADP+) activity"/>
    <property type="evidence" value="ECO:0007669"/>
    <property type="project" value="UniProtKB-EC"/>
</dbReference>
<evidence type="ECO:0000256" key="3">
    <source>
        <dbReference type="RuleBase" id="RU003345"/>
    </source>
</evidence>
<dbReference type="PANTHER" id="PTHR11699">
    <property type="entry name" value="ALDEHYDE DEHYDROGENASE-RELATED"/>
    <property type="match status" value="1"/>
</dbReference>
<dbReference type="Gene3D" id="3.40.309.10">
    <property type="entry name" value="Aldehyde Dehydrogenase, Chain A, domain 2"/>
    <property type="match status" value="1"/>
</dbReference>
<dbReference type="InterPro" id="IPR016162">
    <property type="entry name" value="Ald_DH_N"/>
</dbReference>
<accession>A0ABU4B0T4</accession>
<dbReference type="RefSeq" id="WP_256980806.1">
    <property type="nucleotide sequence ID" value="NZ_JAWLKE010000006.1"/>
</dbReference>
<evidence type="ECO:0000256" key="2">
    <source>
        <dbReference type="PROSITE-ProRule" id="PRU10007"/>
    </source>
</evidence>
<feature type="active site" evidence="2">
    <location>
        <position position="267"/>
    </location>
</feature>
<organism evidence="5 6">
    <name type="scientific">Rhodococcus cercidiphylli</name>
    <dbReference type="NCBI Taxonomy" id="489916"/>
    <lineage>
        <taxon>Bacteria</taxon>
        <taxon>Bacillati</taxon>
        <taxon>Actinomycetota</taxon>
        <taxon>Actinomycetes</taxon>
        <taxon>Mycobacteriales</taxon>
        <taxon>Nocardiaceae</taxon>
        <taxon>Rhodococcus</taxon>
    </lineage>
</organism>
<dbReference type="InterPro" id="IPR016163">
    <property type="entry name" value="Ald_DH_C"/>
</dbReference>
<evidence type="ECO:0000313" key="6">
    <source>
        <dbReference type="Proteomes" id="UP001185899"/>
    </source>
</evidence>
<dbReference type="Pfam" id="PF00171">
    <property type="entry name" value="Aldedh"/>
    <property type="match status" value="1"/>
</dbReference>
<dbReference type="EMBL" id="JAWLKE010000006">
    <property type="protein sequence ID" value="MDV6232108.1"/>
    <property type="molecule type" value="Genomic_DNA"/>
</dbReference>
<evidence type="ECO:0000313" key="5">
    <source>
        <dbReference type="EMBL" id="MDV6232108.1"/>
    </source>
</evidence>
<dbReference type="InterPro" id="IPR029510">
    <property type="entry name" value="Ald_DH_CS_GLU"/>
</dbReference>
<comment type="similarity">
    <text evidence="3">Belongs to the aldehyde dehydrogenase family.</text>
</comment>
<comment type="caution">
    <text evidence="5">The sequence shown here is derived from an EMBL/GenBank/DDBJ whole genome shotgun (WGS) entry which is preliminary data.</text>
</comment>
<reference evidence="5 6" key="1">
    <citation type="submission" date="2023-10" db="EMBL/GenBank/DDBJ databases">
        <title>Development of a sustainable strategy for remediation of hydrocarbon-contaminated territories based on the waste exchange concept.</title>
        <authorList>
            <person name="Krivoruchko A."/>
        </authorList>
    </citation>
    <scope>NUCLEOTIDE SEQUENCE [LARGE SCALE GENOMIC DNA]</scope>
    <source>
        <strain evidence="5 6">IEGM 1322</strain>
    </source>
</reference>